<dbReference type="InterPro" id="IPR003439">
    <property type="entry name" value="ABC_transporter-like_ATP-bd"/>
</dbReference>
<feature type="transmembrane region" description="Helical" evidence="8">
    <location>
        <begin position="255"/>
        <end position="273"/>
    </location>
</feature>
<dbReference type="InParanoid" id="L2GLU0"/>
<dbReference type="InterPro" id="IPR027417">
    <property type="entry name" value="P-loop_NTPase"/>
</dbReference>
<keyword evidence="6 8" id="KW-0472">Membrane</keyword>
<name>L2GLU0_VITCO</name>
<dbReference type="GeneID" id="19881879"/>
<keyword evidence="3" id="KW-0547">Nucleotide-binding</keyword>
<dbReference type="EMBL" id="JH370138">
    <property type="protein sequence ID" value="ELA41816.1"/>
    <property type="molecule type" value="Genomic_DNA"/>
</dbReference>
<protein>
    <recommendedName>
        <fullName evidence="9">ABC transporter domain-containing protein</fullName>
    </recommendedName>
</protein>
<evidence type="ECO:0000256" key="5">
    <source>
        <dbReference type="ARBA" id="ARBA00022989"/>
    </source>
</evidence>
<evidence type="ECO:0000256" key="1">
    <source>
        <dbReference type="ARBA" id="ARBA00004141"/>
    </source>
</evidence>
<keyword evidence="2 8" id="KW-0812">Transmembrane</keyword>
<evidence type="ECO:0000256" key="4">
    <source>
        <dbReference type="ARBA" id="ARBA00022840"/>
    </source>
</evidence>
<evidence type="ECO:0000256" key="3">
    <source>
        <dbReference type="ARBA" id="ARBA00022741"/>
    </source>
</evidence>
<dbReference type="OrthoDB" id="6500128at2759"/>
<feature type="transmembrane region" description="Helical" evidence="8">
    <location>
        <begin position="61"/>
        <end position="85"/>
    </location>
</feature>
<dbReference type="GO" id="GO:0016887">
    <property type="term" value="F:ATP hydrolysis activity"/>
    <property type="evidence" value="ECO:0007669"/>
    <property type="project" value="InterPro"/>
</dbReference>
<accession>L2GLU0</accession>
<keyword evidence="5 8" id="KW-1133">Transmembrane helix</keyword>
<evidence type="ECO:0000313" key="10">
    <source>
        <dbReference type="EMBL" id="ELA41816.1"/>
    </source>
</evidence>
<evidence type="ECO:0000313" key="11">
    <source>
        <dbReference type="Proteomes" id="UP000011082"/>
    </source>
</evidence>
<feature type="transmembrane region" description="Helical" evidence="8">
    <location>
        <begin position="163"/>
        <end position="183"/>
    </location>
</feature>
<dbReference type="InterPro" id="IPR039421">
    <property type="entry name" value="Type_1_exporter"/>
</dbReference>
<dbReference type="InterPro" id="IPR003593">
    <property type="entry name" value="AAA+_ATPase"/>
</dbReference>
<dbReference type="Gene3D" id="1.20.1560.10">
    <property type="entry name" value="ABC transporter type 1, transmembrane domain"/>
    <property type="match status" value="1"/>
</dbReference>
<dbReference type="PROSITE" id="PS50893">
    <property type="entry name" value="ABC_TRANSPORTER_2"/>
    <property type="match status" value="1"/>
</dbReference>
<evidence type="ECO:0000256" key="8">
    <source>
        <dbReference type="SAM" id="Phobius"/>
    </source>
</evidence>
<gene>
    <name evidence="10" type="ORF">VICG_01168</name>
</gene>
<dbReference type="AlphaFoldDB" id="L2GLU0"/>
<comment type="subcellular location">
    <subcellularLocation>
        <location evidence="1">Membrane</location>
        <topology evidence="1">Multi-pass membrane protein</topology>
    </subcellularLocation>
</comment>
<dbReference type="SMART" id="SM00382">
    <property type="entry name" value="AAA"/>
    <property type="match status" value="1"/>
</dbReference>
<feature type="domain" description="ABC transporter" evidence="9">
    <location>
        <begin position="333"/>
        <end position="563"/>
    </location>
</feature>
<feature type="transmembrane region" description="Helical" evidence="8">
    <location>
        <begin position="20"/>
        <end position="40"/>
    </location>
</feature>
<dbReference type="PANTHER" id="PTHR24221:SF654">
    <property type="entry name" value="ATP-BINDING CASSETTE SUB-FAMILY B MEMBER 6"/>
    <property type="match status" value="1"/>
</dbReference>
<dbReference type="RefSeq" id="XP_007604614.1">
    <property type="nucleotide sequence ID" value="XM_007604552.1"/>
</dbReference>
<dbReference type="InterPro" id="IPR036640">
    <property type="entry name" value="ABC1_TM_sf"/>
</dbReference>
<dbReference type="VEuPathDB" id="MicrosporidiaDB:VICG_01168"/>
<dbReference type="SUPFAM" id="SSF90123">
    <property type="entry name" value="ABC transporter transmembrane region"/>
    <property type="match status" value="1"/>
</dbReference>
<evidence type="ECO:0000256" key="7">
    <source>
        <dbReference type="ARBA" id="ARBA00024363"/>
    </source>
</evidence>
<reference evidence="11" key="1">
    <citation type="submission" date="2011-05" db="EMBL/GenBank/DDBJ databases">
        <title>The genome sequence of Vittaforma corneae strain ATCC 50505.</title>
        <authorList>
            <consortium name="The Broad Institute Genome Sequencing Platform"/>
            <person name="Cuomo C."/>
            <person name="Didier E."/>
            <person name="Bowers L."/>
            <person name="Young S.K."/>
            <person name="Zeng Q."/>
            <person name="Gargeya S."/>
            <person name="Fitzgerald M."/>
            <person name="Haas B."/>
            <person name="Abouelleil A."/>
            <person name="Alvarado L."/>
            <person name="Arachchi H.M."/>
            <person name="Berlin A."/>
            <person name="Chapman S.B."/>
            <person name="Gearin G."/>
            <person name="Goldberg J."/>
            <person name="Griggs A."/>
            <person name="Gujja S."/>
            <person name="Hansen M."/>
            <person name="Heiman D."/>
            <person name="Howarth C."/>
            <person name="Larimer J."/>
            <person name="Lui A."/>
            <person name="MacDonald P.J.P."/>
            <person name="McCowen C."/>
            <person name="Montmayeur A."/>
            <person name="Murphy C."/>
            <person name="Neiman D."/>
            <person name="Pearson M."/>
            <person name="Priest M."/>
            <person name="Roberts A."/>
            <person name="Saif S."/>
            <person name="Shea T."/>
            <person name="Sisk P."/>
            <person name="Stolte C."/>
            <person name="Sykes S."/>
            <person name="Wortman J."/>
            <person name="Nusbaum C."/>
            <person name="Birren B."/>
        </authorList>
    </citation>
    <scope>NUCLEOTIDE SEQUENCE [LARGE SCALE GENOMIC DNA]</scope>
    <source>
        <strain evidence="11">ATCC 50505</strain>
    </source>
</reference>
<keyword evidence="4" id="KW-0067">ATP-binding</keyword>
<dbReference type="PANTHER" id="PTHR24221">
    <property type="entry name" value="ATP-BINDING CASSETTE SUB-FAMILY B"/>
    <property type="match status" value="1"/>
</dbReference>
<dbReference type="HOGENOM" id="CLU_000604_84_3_1"/>
<evidence type="ECO:0000256" key="6">
    <source>
        <dbReference type="ARBA" id="ARBA00023136"/>
    </source>
</evidence>
<dbReference type="Pfam" id="PF00005">
    <property type="entry name" value="ABC_tran"/>
    <property type="match status" value="1"/>
</dbReference>
<comment type="similarity">
    <text evidence="7">Belongs to the ABC transporter superfamily. ABCB family. Heavy Metal importer (TC 3.A.1.210) subfamily.</text>
</comment>
<evidence type="ECO:0000259" key="9">
    <source>
        <dbReference type="PROSITE" id="PS50893"/>
    </source>
</evidence>
<dbReference type="SUPFAM" id="SSF52540">
    <property type="entry name" value="P-loop containing nucleoside triphosphate hydrolases"/>
    <property type="match status" value="1"/>
</dbReference>
<dbReference type="STRING" id="993615.L2GLU0"/>
<keyword evidence="11" id="KW-1185">Reference proteome</keyword>
<dbReference type="GO" id="GO:0016020">
    <property type="term" value="C:membrane"/>
    <property type="evidence" value="ECO:0007669"/>
    <property type="project" value="UniProtKB-SubCell"/>
</dbReference>
<dbReference type="OMA" id="NMISATF"/>
<organism evidence="10 11">
    <name type="scientific">Vittaforma corneae (strain ATCC 50505)</name>
    <name type="common">Microsporidian parasite</name>
    <name type="synonym">Nosema corneum</name>
    <dbReference type="NCBI Taxonomy" id="993615"/>
    <lineage>
        <taxon>Eukaryota</taxon>
        <taxon>Fungi</taxon>
        <taxon>Fungi incertae sedis</taxon>
        <taxon>Microsporidia</taxon>
        <taxon>Nosematidae</taxon>
        <taxon>Vittaforma</taxon>
    </lineage>
</organism>
<evidence type="ECO:0000256" key="2">
    <source>
        <dbReference type="ARBA" id="ARBA00022692"/>
    </source>
</evidence>
<sequence length="571" mass="66521">MSKTVQFYGSKFIWKKKKVVLIVLVAFLGTILKTFGKLGQQRISNIIFYPEKENYKNTSHLYVYLLVSIFYAVTLPSVDIIGHFLENILIPDAFSYFYKKFLEYRFIDWKKYLQSDLYSAIIRRSKGTAQFYKQIFVDLSDHSTYIFVGTIKLVVLYGFPHHFVIGFALIICFPAIINILTLLRTRCLRRSNESYDIAERKLKDIFLNYEMIHTYNTFDQEIHSYEMSYAKWRFWFTTYWITDDVIEISYKGLKVVLLLILFIQISETGLYSIDQVIDQMKTFNSILKRMNLFTTSVKSILEASENMLHSNLDKLATPYRLSLETVDRFVSNVSIVDMKVLYGDNLVFENVDLRFLKGEKVVITGPNGSGKSTFVKSLLGIERFEGSVLVDGIDRKFIHEKSLCNLFSYVPQEAAIFEASVLDNIASFDRQKPVEEVMNKVEEFNMHQEMKSIGYDTILVERGRNISSAQRQKICFLRAVIKDTPIVVFDEITSEMDQEYEKQLIELIHTRMADKTVVMIIHNLDLLSKFDKVVFFNNKTATGCYSCSELLERSAEFKSFYDKALSHQLNK</sequence>
<dbReference type="Gene3D" id="3.40.50.300">
    <property type="entry name" value="P-loop containing nucleotide triphosphate hydrolases"/>
    <property type="match status" value="1"/>
</dbReference>
<dbReference type="GO" id="GO:0005524">
    <property type="term" value="F:ATP binding"/>
    <property type="evidence" value="ECO:0007669"/>
    <property type="project" value="UniProtKB-KW"/>
</dbReference>
<proteinExistence type="inferred from homology"/>
<dbReference type="Proteomes" id="UP000011082">
    <property type="component" value="Unassembled WGS sequence"/>
</dbReference>
<dbReference type="GO" id="GO:0034040">
    <property type="term" value="F:ATPase-coupled lipid transmembrane transporter activity"/>
    <property type="evidence" value="ECO:0007669"/>
    <property type="project" value="TreeGrafter"/>
</dbReference>